<reference evidence="1 2" key="1">
    <citation type="submission" date="2023-08" db="EMBL/GenBank/DDBJ databases">
        <title>The draft genome sequence of Paracraurococcus sp. LOR1-02.</title>
        <authorList>
            <person name="Kingkaew E."/>
            <person name="Tanasupawat S."/>
        </authorList>
    </citation>
    <scope>NUCLEOTIDE SEQUENCE [LARGE SCALE GENOMIC DNA]</scope>
    <source>
        <strain evidence="1 2">LOR1-02</strain>
    </source>
</reference>
<name>A0ABT9DYL6_9PROT</name>
<dbReference type="RefSeq" id="WP_305103863.1">
    <property type="nucleotide sequence ID" value="NZ_JAUTWS010000009.1"/>
</dbReference>
<dbReference type="EMBL" id="JAUTWS010000009">
    <property type="protein sequence ID" value="MDO9708999.1"/>
    <property type="molecule type" value="Genomic_DNA"/>
</dbReference>
<evidence type="ECO:0000313" key="2">
    <source>
        <dbReference type="Proteomes" id="UP001243009"/>
    </source>
</evidence>
<evidence type="ECO:0000313" key="1">
    <source>
        <dbReference type="EMBL" id="MDO9708999.1"/>
    </source>
</evidence>
<protein>
    <submittedName>
        <fullName evidence="1">Uncharacterized protein</fullName>
    </submittedName>
</protein>
<comment type="caution">
    <text evidence="1">The sequence shown here is derived from an EMBL/GenBank/DDBJ whole genome shotgun (WGS) entry which is preliminary data.</text>
</comment>
<organism evidence="1 2">
    <name type="scientific">Paracraurococcus lichenis</name>
    <dbReference type="NCBI Taxonomy" id="3064888"/>
    <lineage>
        <taxon>Bacteria</taxon>
        <taxon>Pseudomonadati</taxon>
        <taxon>Pseudomonadota</taxon>
        <taxon>Alphaproteobacteria</taxon>
        <taxon>Acetobacterales</taxon>
        <taxon>Roseomonadaceae</taxon>
        <taxon>Paracraurococcus</taxon>
    </lineage>
</organism>
<gene>
    <name evidence="1" type="ORF">Q7A36_11655</name>
</gene>
<accession>A0ABT9DYL6</accession>
<proteinExistence type="predicted"/>
<dbReference type="Proteomes" id="UP001243009">
    <property type="component" value="Unassembled WGS sequence"/>
</dbReference>
<keyword evidence="2" id="KW-1185">Reference proteome</keyword>
<sequence>MLSDKKKRTALKKNIGLARDMARRLLAEGVDEITLTYYADEGSFRAMKLPEEGDDFEHRQRTNAETAKVMLAYGLDLKVQVLNAEEYFAWLGARPHTYQTLQEYPGGRHVSGDEAKALLGVD</sequence>